<dbReference type="Proteomes" id="UP000502508">
    <property type="component" value="Chromosome"/>
</dbReference>
<gene>
    <name evidence="2" type="ORF">Pflav_057630</name>
</gene>
<sequence length="328" mass="35680">MGWWSGAAGRGGYGREPRGRSRWPCCSPGVRRGQRLLADPAQETGTGTGVVASRPERPPTPEHVDGRIVAGTVSFPVPEGWPVLQTEGAPCGHQKRTVLIGEGPNPYGPSPWCTTADIEVHSLFDFYPYRYDTHDQNGPGMVTGLLASPTRMLTLHGGEPVWLREDPDGARLIVLPWSRVAVTVRGGVEVWQQVLNSITTGRWEPAALTLPRQVEEVSMMVAGEDKQSLRLIRDPAQVQRAVELLRAGTVVDEPEFCTGEMQMTKGLITIQPREPAPADPVAGRRPSTLVVTLGRDCHEVVSEEGGRVRLDAEAIAELGDILGVRLSW</sequence>
<organism evidence="2 3">
    <name type="scientific">Phytohabitans flavus</name>
    <dbReference type="NCBI Taxonomy" id="1076124"/>
    <lineage>
        <taxon>Bacteria</taxon>
        <taxon>Bacillati</taxon>
        <taxon>Actinomycetota</taxon>
        <taxon>Actinomycetes</taxon>
        <taxon>Micromonosporales</taxon>
        <taxon>Micromonosporaceae</taxon>
    </lineage>
</organism>
<evidence type="ECO:0000313" key="2">
    <source>
        <dbReference type="EMBL" id="BCB79353.1"/>
    </source>
</evidence>
<evidence type="ECO:0000256" key="1">
    <source>
        <dbReference type="SAM" id="MobiDB-lite"/>
    </source>
</evidence>
<dbReference type="EMBL" id="AP022870">
    <property type="protein sequence ID" value="BCB79353.1"/>
    <property type="molecule type" value="Genomic_DNA"/>
</dbReference>
<accession>A0A6F8XZW5</accession>
<dbReference type="AlphaFoldDB" id="A0A6F8XZW5"/>
<reference evidence="2 3" key="2">
    <citation type="submission" date="2020-03" db="EMBL/GenBank/DDBJ databases">
        <authorList>
            <person name="Ichikawa N."/>
            <person name="Kimura A."/>
            <person name="Kitahashi Y."/>
            <person name="Uohara A."/>
        </authorList>
    </citation>
    <scope>NUCLEOTIDE SEQUENCE [LARGE SCALE GENOMIC DNA]</scope>
    <source>
        <strain evidence="2 3">NBRC 107702</strain>
    </source>
</reference>
<protein>
    <submittedName>
        <fullName evidence="2">Uncharacterized protein</fullName>
    </submittedName>
</protein>
<name>A0A6F8XZW5_9ACTN</name>
<evidence type="ECO:0000313" key="3">
    <source>
        <dbReference type="Proteomes" id="UP000502508"/>
    </source>
</evidence>
<feature type="region of interest" description="Disordered" evidence="1">
    <location>
        <begin position="1"/>
        <end position="65"/>
    </location>
</feature>
<keyword evidence="3" id="KW-1185">Reference proteome</keyword>
<reference evidence="2 3" key="1">
    <citation type="submission" date="2020-03" db="EMBL/GenBank/DDBJ databases">
        <title>Whole genome shotgun sequence of Phytohabitans flavus NBRC 107702.</title>
        <authorList>
            <person name="Komaki H."/>
            <person name="Tamura T."/>
        </authorList>
    </citation>
    <scope>NUCLEOTIDE SEQUENCE [LARGE SCALE GENOMIC DNA]</scope>
    <source>
        <strain evidence="2 3">NBRC 107702</strain>
    </source>
</reference>
<feature type="compositionally biased region" description="Basic and acidic residues" evidence="1">
    <location>
        <begin position="54"/>
        <end position="65"/>
    </location>
</feature>
<proteinExistence type="predicted"/>
<dbReference type="KEGG" id="pfla:Pflav_057630"/>